<keyword evidence="2" id="KW-1185">Reference proteome</keyword>
<evidence type="ECO:0000313" key="1">
    <source>
        <dbReference type="EMBL" id="GBP80843.1"/>
    </source>
</evidence>
<evidence type="ECO:0000313" key="2">
    <source>
        <dbReference type="Proteomes" id="UP000299102"/>
    </source>
</evidence>
<comment type="caution">
    <text evidence="1">The sequence shown here is derived from an EMBL/GenBank/DDBJ whole genome shotgun (WGS) entry which is preliminary data.</text>
</comment>
<protein>
    <submittedName>
        <fullName evidence="1">Uncharacterized protein</fullName>
    </submittedName>
</protein>
<accession>A0A4C1Z0Z5</accession>
<dbReference type="Proteomes" id="UP000299102">
    <property type="component" value="Unassembled WGS sequence"/>
</dbReference>
<name>A0A4C1Z0Z5_EUMVA</name>
<dbReference type="EMBL" id="BGZK01001484">
    <property type="protein sequence ID" value="GBP80843.1"/>
    <property type="molecule type" value="Genomic_DNA"/>
</dbReference>
<proteinExistence type="predicted"/>
<dbReference type="AlphaFoldDB" id="A0A4C1Z0Z5"/>
<dbReference type="OrthoDB" id="10063766at2759"/>
<gene>
    <name evidence="1" type="ORF">EVAR_99938_1</name>
</gene>
<organism evidence="1 2">
    <name type="scientific">Eumeta variegata</name>
    <name type="common">Bagworm moth</name>
    <name type="synonym">Eumeta japonica</name>
    <dbReference type="NCBI Taxonomy" id="151549"/>
    <lineage>
        <taxon>Eukaryota</taxon>
        <taxon>Metazoa</taxon>
        <taxon>Ecdysozoa</taxon>
        <taxon>Arthropoda</taxon>
        <taxon>Hexapoda</taxon>
        <taxon>Insecta</taxon>
        <taxon>Pterygota</taxon>
        <taxon>Neoptera</taxon>
        <taxon>Endopterygota</taxon>
        <taxon>Lepidoptera</taxon>
        <taxon>Glossata</taxon>
        <taxon>Ditrysia</taxon>
        <taxon>Tineoidea</taxon>
        <taxon>Psychidae</taxon>
        <taxon>Oiketicinae</taxon>
        <taxon>Eumeta</taxon>
    </lineage>
</organism>
<reference evidence="1 2" key="1">
    <citation type="journal article" date="2019" name="Commun. Biol.">
        <title>The bagworm genome reveals a unique fibroin gene that provides high tensile strength.</title>
        <authorList>
            <person name="Kono N."/>
            <person name="Nakamura H."/>
            <person name="Ohtoshi R."/>
            <person name="Tomita M."/>
            <person name="Numata K."/>
            <person name="Arakawa K."/>
        </authorList>
    </citation>
    <scope>NUCLEOTIDE SEQUENCE [LARGE SCALE GENOMIC DNA]</scope>
</reference>
<sequence>MVSCTVRAASHAINSATCAEIQPIALALQLGSLPTVPIEQTGVDNVQEYYKRVLRDPSHNFDSDPIFTLVFDPSSILNSGSGGDRNGKKDWNWNQKGVFDSNSGPIFASALCLAFNFNSAIDHSSDFQKTGANRHFTFRPRAHPPRRLIRAGVPQGSTSAVLRVHKRYTATVVVWRPTALFADDTALFTEVGIGAPDLPSSLQKAIDELGQ</sequence>